<dbReference type="OrthoDB" id="9991467at2759"/>
<dbReference type="EMBL" id="CAJOBJ010055089">
    <property type="protein sequence ID" value="CAF4392121.1"/>
    <property type="molecule type" value="Genomic_DNA"/>
</dbReference>
<evidence type="ECO:0000256" key="2">
    <source>
        <dbReference type="ARBA" id="ARBA00004906"/>
    </source>
</evidence>
<evidence type="ECO:0000313" key="5">
    <source>
        <dbReference type="EMBL" id="CAF1608960.1"/>
    </source>
</evidence>
<dbReference type="GO" id="GO:0005737">
    <property type="term" value="C:cytoplasm"/>
    <property type="evidence" value="ECO:0007669"/>
    <property type="project" value="TreeGrafter"/>
</dbReference>
<gene>
    <name evidence="5" type="ORF">CJN711_LOCUS36268</name>
    <name evidence="7" type="ORF">GIL414_LOCUS29776</name>
    <name evidence="6" type="ORF">KQP761_LOCUS29900</name>
</gene>
<dbReference type="SUPFAM" id="SSF81383">
    <property type="entry name" value="F-box domain"/>
    <property type="match status" value="1"/>
</dbReference>
<dbReference type="InterPro" id="IPR040394">
    <property type="entry name" value="FBX25/32"/>
</dbReference>
<proteinExistence type="predicted"/>
<evidence type="ECO:0000256" key="3">
    <source>
        <dbReference type="ARBA" id="ARBA00022786"/>
    </source>
</evidence>
<dbReference type="AlphaFoldDB" id="A0A816BAQ1"/>
<comment type="caution">
    <text evidence="5">The sequence shown here is derived from an EMBL/GenBank/DDBJ whole genome shotgun (WGS) entry which is preliminary data.</text>
</comment>
<accession>A0A816BAQ1</accession>
<evidence type="ECO:0000313" key="7">
    <source>
        <dbReference type="EMBL" id="CAF4392121.1"/>
    </source>
</evidence>
<keyword evidence="3" id="KW-0833">Ubl conjugation pathway</keyword>
<evidence type="ECO:0000313" key="6">
    <source>
        <dbReference type="EMBL" id="CAF1650598.1"/>
    </source>
</evidence>
<dbReference type="EMBL" id="CAJNOW010016494">
    <property type="protein sequence ID" value="CAF1650598.1"/>
    <property type="molecule type" value="Genomic_DNA"/>
</dbReference>
<dbReference type="Proteomes" id="UP000663855">
    <property type="component" value="Unassembled WGS sequence"/>
</dbReference>
<dbReference type="PANTHER" id="PTHR13123:SF7">
    <property type="entry name" value="LD30288P"/>
    <property type="match status" value="1"/>
</dbReference>
<dbReference type="Gene3D" id="1.20.1280.50">
    <property type="match status" value="1"/>
</dbReference>
<dbReference type="InterPro" id="IPR036047">
    <property type="entry name" value="F-box-like_dom_sf"/>
</dbReference>
<dbReference type="GO" id="GO:0019005">
    <property type="term" value="C:SCF ubiquitin ligase complex"/>
    <property type="evidence" value="ECO:0007669"/>
    <property type="project" value="TreeGrafter"/>
</dbReference>
<reference evidence="5" key="1">
    <citation type="submission" date="2021-02" db="EMBL/GenBank/DDBJ databases">
        <authorList>
            <person name="Nowell W R."/>
        </authorList>
    </citation>
    <scope>NUCLEOTIDE SEQUENCE</scope>
</reference>
<dbReference type="PANTHER" id="PTHR13123">
    <property type="entry name" value="LD30288P"/>
    <property type="match status" value="1"/>
</dbReference>
<dbReference type="Proteomes" id="UP000681720">
    <property type="component" value="Unassembled WGS sequence"/>
</dbReference>
<dbReference type="Proteomes" id="UP000663834">
    <property type="component" value="Unassembled WGS sequence"/>
</dbReference>
<name>A0A816BAQ1_9BILA</name>
<evidence type="ECO:0000256" key="1">
    <source>
        <dbReference type="ARBA" id="ARBA00004123"/>
    </source>
</evidence>
<dbReference type="EMBL" id="CAJNOV010017542">
    <property type="protein sequence ID" value="CAF1608960.1"/>
    <property type="molecule type" value="Genomic_DNA"/>
</dbReference>
<comment type="pathway">
    <text evidence="2">Protein modification; protein ubiquitination.</text>
</comment>
<dbReference type="GO" id="GO:0016567">
    <property type="term" value="P:protein ubiquitination"/>
    <property type="evidence" value="ECO:0007669"/>
    <property type="project" value="UniProtKB-UniPathway"/>
</dbReference>
<evidence type="ECO:0000313" key="8">
    <source>
        <dbReference type="Proteomes" id="UP000663855"/>
    </source>
</evidence>
<comment type="subcellular location">
    <subcellularLocation>
        <location evidence="1">Nucleus</location>
    </subcellularLocation>
</comment>
<evidence type="ECO:0000256" key="4">
    <source>
        <dbReference type="ARBA" id="ARBA00023242"/>
    </source>
</evidence>
<dbReference type="GO" id="GO:0005634">
    <property type="term" value="C:nucleus"/>
    <property type="evidence" value="ECO:0007669"/>
    <property type="project" value="UniProtKB-SubCell"/>
</dbReference>
<keyword evidence="4" id="KW-0539">Nucleus</keyword>
<organism evidence="5 8">
    <name type="scientific">Rotaria magnacalcarata</name>
    <dbReference type="NCBI Taxonomy" id="392030"/>
    <lineage>
        <taxon>Eukaryota</taxon>
        <taxon>Metazoa</taxon>
        <taxon>Spiralia</taxon>
        <taxon>Gnathifera</taxon>
        <taxon>Rotifera</taxon>
        <taxon>Eurotatoria</taxon>
        <taxon>Bdelloidea</taxon>
        <taxon>Philodinida</taxon>
        <taxon>Philodinidae</taxon>
        <taxon>Rotaria</taxon>
    </lineage>
</organism>
<dbReference type="UniPathway" id="UPA00143"/>
<evidence type="ECO:0008006" key="9">
    <source>
        <dbReference type="Google" id="ProtNLM"/>
    </source>
</evidence>
<sequence length="315" mass="37039">MPFMGRDWRANGEQWTKTEIGSWQRPKPISLSNSLINLNASLSDILNALDIVNSVSNIRRFNYVAKVVQILLKEKLSELSGNAQRCLFQIIERMIDTALKTGDNIPLMQRIVTQFHNSIEAAYPFYYYIGSSQLWQQHIEKLTHMKEKMKHIRVNRIKTDEDNSKIKFDYLPIEMQHEIVRRLDSGADIANVGMINSNLYRVTQELLLWRQLCLHHFGDETKNSNQTTVFGEKISGFLRRQKKDMNADMDNVDWKKIYFILKRQYGLRDVYAEMIHQCQLCKYLYWQDSDHPCPYEKLSSSSKPITPRKLVIMLI</sequence>
<protein>
    <recommendedName>
        <fullName evidence="9">F-box protein 32</fullName>
    </recommendedName>
</protein>